<protein>
    <submittedName>
        <fullName evidence="1">Uncharacterized protein</fullName>
    </submittedName>
</protein>
<name>A0A6L9QGE4_9ACTN</name>
<dbReference type="Proteomes" id="UP000475532">
    <property type="component" value="Unassembled WGS sequence"/>
</dbReference>
<evidence type="ECO:0000313" key="2">
    <source>
        <dbReference type="Proteomes" id="UP000475532"/>
    </source>
</evidence>
<sequence>MLDLQQRLFALLQPDAPETVSSIGDRTRASRYFLDLRLACFLISYTWPQARHLESPPPLLDSLDDHLQRQHSTIRDLKAKGKRPRSATIFSSPPADPAACSALLAIAEQILGQPSREAAGEHLRPLLSNVVDITNFRTFVSRAKRFCSPAFSAVIETNMQELHPKRERGANLLSRNRAGLGQPYGWREHHRQSGHLVIAPIGDCRFGHQHVPQYMTDAWIERHFPAPEGINPSHLRRTAAIRLVQMSNGGSVATAGKLLGINSTTSASSTHTVRVWESEPANAKALATAIHAFRDELNAASDLIDYGRRRASLTAWEIPAPTWEEMISRLNMRHRNRSATPSSIWDDRKRRAASVIIWATITCGDHRLAPLLQGEARKANGAKTNMLTYDTQQIRYRIRTSHKGPTATLATILHSYAHEMAAKIDRGETS</sequence>
<reference evidence="1 2" key="1">
    <citation type="submission" date="2020-01" db="EMBL/GenBank/DDBJ databases">
        <title>Insect and environment-associated Actinomycetes.</title>
        <authorList>
            <person name="Currrie C."/>
            <person name="Chevrette M."/>
            <person name="Carlson C."/>
            <person name="Stubbendieck R."/>
            <person name="Wendt-Pienkowski E."/>
        </authorList>
    </citation>
    <scope>NUCLEOTIDE SEQUENCE [LARGE SCALE GENOMIC DNA]</scope>
    <source>
        <strain evidence="1 2">SID10258</strain>
    </source>
</reference>
<proteinExistence type="predicted"/>
<accession>A0A6L9QGE4</accession>
<evidence type="ECO:0000313" key="1">
    <source>
        <dbReference type="EMBL" id="NEA24345.1"/>
    </source>
</evidence>
<gene>
    <name evidence="1" type="ORF">G3I70_17875</name>
</gene>
<dbReference type="AlphaFoldDB" id="A0A6L9QGE4"/>
<organism evidence="1 2">
    <name type="scientific">Actinomadura bangladeshensis</name>
    <dbReference type="NCBI Taxonomy" id="453573"/>
    <lineage>
        <taxon>Bacteria</taxon>
        <taxon>Bacillati</taxon>
        <taxon>Actinomycetota</taxon>
        <taxon>Actinomycetes</taxon>
        <taxon>Streptosporangiales</taxon>
        <taxon>Thermomonosporaceae</taxon>
        <taxon>Actinomadura</taxon>
    </lineage>
</organism>
<dbReference type="RefSeq" id="WP_163057384.1">
    <property type="nucleotide sequence ID" value="NZ_JAAGLI010000452.1"/>
</dbReference>
<dbReference type="EMBL" id="JAAGLI010000452">
    <property type="protein sequence ID" value="NEA24345.1"/>
    <property type="molecule type" value="Genomic_DNA"/>
</dbReference>
<comment type="caution">
    <text evidence="1">The sequence shown here is derived from an EMBL/GenBank/DDBJ whole genome shotgun (WGS) entry which is preliminary data.</text>
</comment>